<accession>A0A0E3UYC1</accession>
<proteinExistence type="predicted"/>
<dbReference type="KEGG" id="pko:PKOR_16070"/>
<dbReference type="Proteomes" id="UP000033109">
    <property type="component" value="Chromosome"/>
</dbReference>
<evidence type="ECO:0008006" key="4">
    <source>
        <dbReference type="Google" id="ProtNLM"/>
    </source>
</evidence>
<dbReference type="PATRIC" id="fig|400092.3.peg.3519"/>
<keyword evidence="1" id="KW-0732">Signal</keyword>
<dbReference type="AlphaFoldDB" id="A0A0E3UYC1"/>
<evidence type="ECO:0000313" key="2">
    <source>
        <dbReference type="EMBL" id="AKD04331.1"/>
    </source>
</evidence>
<keyword evidence="3" id="KW-1185">Reference proteome</keyword>
<dbReference type="STRING" id="400092.PKOR_16070"/>
<dbReference type="PROSITE" id="PS51257">
    <property type="entry name" value="PROKAR_LIPOPROTEIN"/>
    <property type="match status" value="1"/>
</dbReference>
<protein>
    <recommendedName>
        <fullName evidence="4">Lipoprotein</fullName>
    </recommendedName>
</protein>
<dbReference type="RefSeq" id="WP_046312085.1">
    <property type="nucleotide sequence ID" value="NZ_CBCSCY010000018.1"/>
</dbReference>
<dbReference type="HOGENOM" id="CLU_1720965_0_0_10"/>
<sequence>MKGTMLTMFLAAAVWLTGCQSSANVEEVLEDESQRRELYSTILNNEAYRTEMTAMMRDAPAGGMMGNGEHMEGMMGSDGMMMNQNPEAMEDMMQQMMARCETDTAACNIMSRMMMRNSGMMQNMMQRMHENGMMDEACMQQMMRNMNTNRR</sequence>
<name>A0A0E3UYC1_9BACT</name>
<dbReference type="EMBL" id="CP009621">
    <property type="protein sequence ID" value="AKD04331.1"/>
    <property type="molecule type" value="Genomic_DNA"/>
</dbReference>
<gene>
    <name evidence="2" type="ORF">PKOR_16070</name>
</gene>
<evidence type="ECO:0000313" key="3">
    <source>
        <dbReference type="Proteomes" id="UP000033109"/>
    </source>
</evidence>
<feature type="signal peptide" evidence="1">
    <location>
        <begin position="1"/>
        <end position="23"/>
    </location>
</feature>
<dbReference type="OrthoDB" id="853690at2"/>
<evidence type="ECO:0000256" key="1">
    <source>
        <dbReference type="SAM" id="SignalP"/>
    </source>
</evidence>
<reference evidence="2 3" key="1">
    <citation type="journal article" date="2015" name="Sci. Rep.">
        <title>Unraveling adaptation of Pontibacter korlensis to radiation and infertility in desert through complete genome and comparative transcriptomic analysis.</title>
        <authorList>
            <person name="Dai J."/>
            <person name="Dai W."/>
            <person name="Qiu C."/>
            <person name="Yang Z."/>
            <person name="Zhang Y."/>
            <person name="Zhou M."/>
            <person name="Zhang L."/>
            <person name="Fang C."/>
            <person name="Gao Q."/>
            <person name="Yang Q."/>
            <person name="Li X."/>
            <person name="Wang Z."/>
            <person name="Wang Z."/>
            <person name="Jia Z."/>
            <person name="Chen X."/>
        </authorList>
    </citation>
    <scope>NUCLEOTIDE SEQUENCE [LARGE SCALE GENOMIC DNA]</scope>
    <source>
        <strain evidence="2 3">X14-1T</strain>
    </source>
</reference>
<feature type="chain" id="PRO_5002413526" description="Lipoprotein" evidence="1">
    <location>
        <begin position="24"/>
        <end position="151"/>
    </location>
</feature>
<organism evidence="2 3">
    <name type="scientific">Pontibacter korlensis</name>
    <dbReference type="NCBI Taxonomy" id="400092"/>
    <lineage>
        <taxon>Bacteria</taxon>
        <taxon>Pseudomonadati</taxon>
        <taxon>Bacteroidota</taxon>
        <taxon>Cytophagia</taxon>
        <taxon>Cytophagales</taxon>
        <taxon>Hymenobacteraceae</taxon>
        <taxon>Pontibacter</taxon>
    </lineage>
</organism>